<gene>
    <name evidence="1" type="ORF">BTMF_LOCUS4467</name>
</gene>
<name>A0A0R3QFN6_9BILA</name>
<reference evidence="1 2" key="2">
    <citation type="submission" date="2018-11" db="EMBL/GenBank/DDBJ databases">
        <authorList>
            <consortium name="Pathogen Informatics"/>
        </authorList>
    </citation>
    <scope>NUCLEOTIDE SEQUENCE [LARGE SCALE GENOMIC DNA]</scope>
</reference>
<dbReference type="STRING" id="42155.A0A0R3QFN6"/>
<evidence type="ECO:0000313" key="3">
    <source>
        <dbReference type="WBParaSite" id="BTMF_0000518201-mRNA-1"/>
    </source>
</evidence>
<evidence type="ECO:0000313" key="2">
    <source>
        <dbReference type="Proteomes" id="UP000280834"/>
    </source>
</evidence>
<protein>
    <submittedName>
        <fullName evidence="1 3">Uncharacterized protein</fullName>
    </submittedName>
</protein>
<sequence length="67" mass="7740">MKNFRPVNAATSRIGPYFRQHDERQFISGNARSRLIAIDSLSYTAPRVQSRSSYPLPTFRQEISRPV</sequence>
<organism evidence="3">
    <name type="scientific">Brugia timori</name>
    <dbReference type="NCBI Taxonomy" id="42155"/>
    <lineage>
        <taxon>Eukaryota</taxon>
        <taxon>Metazoa</taxon>
        <taxon>Ecdysozoa</taxon>
        <taxon>Nematoda</taxon>
        <taxon>Chromadorea</taxon>
        <taxon>Rhabditida</taxon>
        <taxon>Spirurina</taxon>
        <taxon>Spiruromorpha</taxon>
        <taxon>Filarioidea</taxon>
        <taxon>Onchocercidae</taxon>
        <taxon>Brugia</taxon>
    </lineage>
</organism>
<dbReference type="EMBL" id="UZAG01004436">
    <property type="protein sequence ID" value="VDO16821.1"/>
    <property type="molecule type" value="Genomic_DNA"/>
</dbReference>
<accession>A0A0R3QFN6</accession>
<reference evidence="3" key="1">
    <citation type="submission" date="2017-02" db="UniProtKB">
        <authorList>
            <consortium name="WormBaseParasite"/>
        </authorList>
    </citation>
    <scope>IDENTIFICATION</scope>
</reference>
<evidence type="ECO:0000313" key="1">
    <source>
        <dbReference type="EMBL" id="VDO16821.1"/>
    </source>
</evidence>
<dbReference type="WBParaSite" id="BTMF_0000518201-mRNA-1">
    <property type="protein sequence ID" value="BTMF_0000518201-mRNA-1"/>
    <property type="gene ID" value="BTMF_0000518201"/>
</dbReference>
<proteinExistence type="predicted"/>
<dbReference type="Proteomes" id="UP000280834">
    <property type="component" value="Unassembled WGS sequence"/>
</dbReference>
<keyword evidence="2" id="KW-1185">Reference proteome</keyword>
<dbReference type="AlphaFoldDB" id="A0A0R3QFN6"/>